<dbReference type="Gene3D" id="1.10.287.470">
    <property type="entry name" value="Helix hairpin bin"/>
    <property type="match status" value="1"/>
</dbReference>
<dbReference type="Gene3D" id="2.40.50.100">
    <property type="match status" value="1"/>
</dbReference>
<evidence type="ECO:0000313" key="4">
    <source>
        <dbReference type="EMBL" id="SHG51445.1"/>
    </source>
</evidence>
<dbReference type="STRING" id="1122133.SAMN02745157_4375"/>
<keyword evidence="5" id="KW-1185">Reference proteome</keyword>
<gene>
    <name evidence="4" type="ORF">SAMN02745157_4375</name>
</gene>
<dbReference type="AlphaFoldDB" id="A0A1M5KFF2"/>
<dbReference type="OrthoDB" id="7914255at2"/>
<feature type="chain" id="PRO_5009911647" evidence="3">
    <location>
        <begin position="25"/>
        <end position="337"/>
    </location>
</feature>
<evidence type="ECO:0000256" key="2">
    <source>
        <dbReference type="SAM" id="Coils"/>
    </source>
</evidence>
<keyword evidence="3" id="KW-0732">Signal</keyword>
<feature type="coiled-coil region" evidence="2">
    <location>
        <begin position="89"/>
        <end position="116"/>
    </location>
</feature>
<protein>
    <submittedName>
        <fullName evidence="4">RND family efflux transporter, MFP subunit</fullName>
    </submittedName>
</protein>
<sequence length="337" mass="34613">MFGRAVFPAAFGLLLGGAIPVAFAADFTVKPVTIPEMKAVFGQVESRTVVPARARIGGTIASIGVTEGSMVTEGAVIGRIVDDKLALKIQAAEARAQQSNSQLTKAKADLDRAKLLVAKGVTSPAALDDAQSNYDVAVNQLAADQADAAVARQQNDEGAILAPATGRVLTVPVTLGSVVLDGETIARVASGGYYLRLSLPERHAVAIHEGASVLIGGRGLSTTDSGAAKVLRPGRIAKVYPEISNGLVTADVEVSDIGDYFVGERTLVSIPIGTRNALAVPPAAVETRHGLDTVRLASGDVVSVILGEHFASNGDARVEILTGLKAGDVVAVPDAKQ</sequence>
<dbReference type="InterPro" id="IPR006143">
    <property type="entry name" value="RND_pump_MFP"/>
</dbReference>
<dbReference type="Proteomes" id="UP000184485">
    <property type="component" value="Unassembled WGS sequence"/>
</dbReference>
<dbReference type="Gene3D" id="2.40.420.20">
    <property type="match status" value="1"/>
</dbReference>
<evidence type="ECO:0000256" key="1">
    <source>
        <dbReference type="ARBA" id="ARBA00009477"/>
    </source>
</evidence>
<keyword evidence="2" id="KW-0175">Coiled coil</keyword>
<dbReference type="RefSeq" id="WP_084527754.1">
    <property type="nucleotide sequence ID" value="NZ_FQUP01000005.1"/>
</dbReference>
<feature type="signal peptide" evidence="3">
    <location>
        <begin position="1"/>
        <end position="24"/>
    </location>
</feature>
<dbReference type="GO" id="GO:1990281">
    <property type="term" value="C:efflux pump complex"/>
    <property type="evidence" value="ECO:0007669"/>
    <property type="project" value="TreeGrafter"/>
</dbReference>
<evidence type="ECO:0000313" key="5">
    <source>
        <dbReference type="Proteomes" id="UP000184485"/>
    </source>
</evidence>
<dbReference type="EMBL" id="FQUP01000005">
    <property type="protein sequence ID" value="SHG51445.1"/>
    <property type="molecule type" value="Genomic_DNA"/>
</dbReference>
<evidence type="ECO:0000256" key="3">
    <source>
        <dbReference type="SAM" id="SignalP"/>
    </source>
</evidence>
<proteinExistence type="inferred from homology"/>
<reference evidence="4 5" key="1">
    <citation type="submission" date="2016-11" db="EMBL/GenBank/DDBJ databases">
        <authorList>
            <person name="Jaros S."/>
            <person name="Januszkiewicz K."/>
            <person name="Wedrychowicz H."/>
        </authorList>
    </citation>
    <scope>NUCLEOTIDE SEQUENCE [LARGE SCALE GENOMIC DNA]</scope>
    <source>
        <strain evidence="4 5">DSM 19436</strain>
    </source>
</reference>
<dbReference type="PANTHER" id="PTHR30469">
    <property type="entry name" value="MULTIDRUG RESISTANCE PROTEIN MDTA"/>
    <property type="match status" value="1"/>
</dbReference>
<dbReference type="SUPFAM" id="SSF111369">
    <property type="entry name" value="HlyD-like secretion proteins"/>
    <property type="match status" value="1"/>
</dbReference>
<dbReference type="NCBIfam" id="TIGR01730">
    <property type="entry name" value="RND_mfp"/>
    <property type="match status" value="1"/>
</dbReference>
<name>A0A1M5KFF2_9HYPH</name>
<accession>A0A1M5KFF2</accession>
<dbReference type="PANTHER" id="PTHR30469:SF15">
    <property type="entry name" value="HLYD FAMILY OF SECRETION PROTEINS"/>
    <property type="match status" value="1"/>
</dbReference>
<dbReference type="GO" id="GO:0015562">
    <property type="term" value="F:efflux transmembrane transporter activity"/>
    <property type="evidence" value="ECO:0007669"/>
    <property type="project" value="TreeGrafter"/>
</dbReference>
<organism evidence="4 5">
    <name type="scientific">Kaistia soli DSM 19436</name>
    <dbReference type="NCBI Taxonomy" id="1122133"/>
    <lineage>
        <taxon>Bacteria</taxon>
        <taxon>Pseudomonadati</taxon>
        <taxon>Pseudomonadota</taxon>
        <taxon>Alphaproteobacteria</taxon>
        <taxon>Hyphomicrobiales</taxon>
        <taxon>Kaistiaceae</taxon>
        <taxon>Kaistia</taxon>
    </lineage>
</organism>
<comment type="similarity">
    <text evidence="1">Belongs to the membrane fusion protein (MFP) (TC 8.A.1) family.</text>
</comment>